<evidence type="ECO:0000256" key="1">
    <source>
        <dbReference type="SAM" id="Phobius"/>
    </source>
</evidence>
<name>A0A6S4GRG5_9BACT</name>
<sequence length="254" mass="28699">MELLKTVKRRTFWSELVYYVLNIGLAAVLFAIAQTIQSPYPALALVVLSKWRIIAVRPRFWWANMQANLVDLTVGVGVVGLMYLSTSSLYFRAFLAVLYAIWLIVIKPMSKRWQVALQSAIAIFIGVTALMAVSYDWPVSVVVFLMFLIGYSTARHFLHSYDERQTVLLSAIWGVVFAELGWLAYHWAFVYGGLLFGGVPQITIILLLLSLVTSKAYQSYKKHKIVRFSDISGPVILTIAIIFVMFAFLNSVTI</sequence>
<reference evidence="2 3" key="1">
    <citation type="journal article" date="2015" name="Proc. Natl. Acad. Sci. U.S.A.">
        <title>Cultivation of a human-associated TM7 phylotype reveals a reduced genome and epibiotic parasitic lifestyle.</title>
        <authorList>
            <person name="He X."/>
            <person name="McLean J.S."/>
            <person name="Edlund A."/>
            <person name="Yooseph S."/>
            <person name="Hall A.P."/>
            <person name="Liu S.Y."/>
            <person name="Dorrestein P.C."/>
            <person name="Esquenazi E."/>
            <person name="Hunter R.C."/>
            <person name="Cheng G."/>
            <person name="Nelson K.E."/>
            <person name="Lux R."/>
            <person name="Shi W."/>
        </authorList>
    </citation>
    <scope>NUCLEOTIDE SEQUENCE [LARGE SCALE GENOMIC DNA]</scope>
    <source>
        <strain evidence="2 3">TM7x</strain>
    </source>
</reference>
<keyword evidence="1" id="KW-0812">Transmembrane</keyword>
<feature type="transmembrane region" description="Helical" evidence="1">
    <location>
        <begin position="225"/>
        <end position="249"/>
    </location>
</feature>
<keyword evidence="3" id="KW-1185">Reference proteome</keyword>
<keyword evidence="1" id="KW-1133">Transmembrane helix</keyword>
<evidence type="ECO:0000313" key="3">
    <source>
        <dbReference type="Proteomes" id="UP000030902"/>
    </source>
</evidence>
<feature type="transmembrane region" description="Helical" evidence="1">
    <location>
        <begin position="12"/>
        <end position="32"/>
    </location>
</feature>
<feature type="transmembrane region" description="Helical" evidence="1">
    <location>
        <begin position="137"/>
        <end position="154"/>
    </location>
</feature>
<proteinExistence type="predicted"/>
<dbReference type="EMBL" id="CP007496">
    <property type="protein sequence ID" value="AJA06736.1"/>
    <property type="molecule type" value="Genomic_DNA"/>
</dbReference>
<accession>A0A6S4GRG5</accession>
<feature type="transmembrane region" description="Helical" evidence="1">
    <location>
        <begin position="89"/>
        <end position="106"/>
    </location>
</feature>
<dbReference type="KEGG" id="sox:TM7x_00865"/>
<protein>
    <submittedName>
        <fullName evidence="2">Uncharacterized protein</fullName>
    </submittedName>
</protein>
<dbReference type="Proteomes" id="UP000030902">
    <property type="component" value="Chromosome"/>
</dbReference>
<dbReference type="AlphaFoldDB" id="A0A6S4GRG5"/>
<feature type="transmembrane region" description="Helical" evidence="1">
    <location>
        <begin position="191"/>
        <end position="213"/>
    </location>
</feature>
<keyword evidence="1" id="KW-0472">Membrane</keyword>
<evidence type="ECO:0000313" key="2">
    <source>
        <dbReference type="EMBL" id="AJA06736.1"/>
    </source>
</evidence>
<feature type="transmembrane region" description="Helical" evidence="1">
    <location>
        <begin position="166"/>
        <end position="185"/>
    </location>
</feature>
<feature type="transmembrane region" description="Helical" evidence="1">
    <location>
        <begin position="113"/>
        <end position="131"/>
    </location>
</feature>
<gene>
    <name evidence="2" type="ORF">TM7x_00865</name>
</gene>
<dbReference type="RefSeq" id="WP_039326974.1">
    <property type="nucleotide sequence ID" value="NZ_CP007496.1"/>
</dbReference>
<organism evidence="2 3">
    <name type="scientific">Candidatus Nanosynbacter lyticus</name>
    <dbReference type="NCBI Taxonomy" id="2093824"/>
    <lineage>
        <taxon>Bacteria</taxon>
        <taxon>Candidatus Saccharimonadota</taxon>
        <taxon>Candidatus Saccharimonadia</taxon>
        <taxon>Candidatus Nanosynbacterales</taxon>
        <taxon>Candidatus Nanosynbacteraceae</taxon>
        <taxon>Candidatus Nanosynbacter</taxon>
    </lineage>
</organism>